<dbReference type="InterPro" id="IPR036390">
    <property type="entry name" value="WH_DNA-bd_sf"/>
</dbReference>
<comment type="caution">
    <text evidence="6">The sequence shown here is derived from an EMBL/GenBank/DDBJ whole genome shotgun (WGS) entry which is preliminary data.</text>
</comment>
<evidence type="ECO:0000313" key="6">
    <source>
        <dbReference type="EMBL" id="MBB3925092.1"/>
    </source>
</evidence>
<dbReference type="AlphaFoldDB" id="A0A7W6FP18"/>
<dbReference type="Gene3D" id="3.40.190.290">
    <property type="match status" value="1"/>
</dbReference>
<dbReference type="Proteomes" id="UP000571950">
    <property type="component" value="Unassembled WGS sequence"/>
</dbReference>
<dbReference type="Gene3D" id="1.10.10.10">
    <property type="entry name" value="Winged helix-like DNA-binding domain superfamily/Winged helix DNA-binding domain"/>
    <property type="match status" value="1"/>
</dbReference>
<evidence type="ECO:0000313" key="7">
    <source>
        <dbReference type="Proteomes" id="UP000571950"/>
    </source>
</evidence>
<feature type="domain" description="HTH lysR-type" evidence="5">
    <location>
        <begin position="11"/>
        <end position="60"/>
    </location>
</feature>
<dbReference type="PANTHER" id="PTHR30537:SF10">
    <property type="entry name" value="TRANSCRIPTIONAL REGULATOR-RELATED"/>
    <property type="match status" value="1"/>
</dbReference>
<dbReference type="SUPFAM" id="SSF53850">
    <property type="entry name" value="Periplasmic binding protein-like II"/>
    <property type="match status" value="1"/>
</dbReference>
<evidence type="ECO:0000259" key="5">
    <source>
        <dbReference type="PROSITE" id="PS50931"/>
    </source>
</evidence>
<dbReference type="RefSeq" id="WP_188070646.1">
    <property type="nucleotide sequence ID" value="NZ_BSPS01000022.1"/>
</dbReference>
<proteinExistence type="inferred from homology"/>
<dbReference type="Pfam" id="PF00126">
    <property type="entry name" value="HTH_1"/>
    <property type="match status" value="1"/>
</dbReference>
<gene>
    <name evidence="6" type="ORF">GGR43_000793</name>
</gene>
<dbReference type="PROSITE" id="PS50931">
    <property type="entry name" value="HTH_LYSR"/>
    <property type="match status" value="1"/>
</dbReference>
<name>A0A7W6FP18_9SPHN</name>
<evidence type="ECO:0000256" key="4">
    <source>
        <dbReference type="ARBA" id="ARBA00023163"/>
    </source>
</evidence>
<dbReference type="FunFam" id="3.40.190.290:FF:000001">
    <property type="entry name" value="Transcriptional regulator, LysR family"/>
    <property type="match status" value="1"/>
</dbReference>
<dbReference type="FunFam" id="1.10.10.10:FF:000001">
    <property type="entry name" value="LysR family transcriptional regulator"/>
    <property type="match status" value="1"/>
</dbReference>
<protein>
    <submittedName>
        <fullName evidence="6">DNA-binding transcriptional LysR family regulator</fullName>
    </submittedName>
</protein>
<dbReference type="Pfam" id="PF03466">
    <property type="entry name" value="LysR_substrate"/>
    <property type="match status" value="1"/>
</dbReference>
<evidence type="ECO:0000256" key="1">
    <source>
        <dbReference type="ARBA" id="ARBA00009437"/>
    </source>
</evidence>
<keyword evidence="4" id="KW-0804">Transcription</keyword>
<dbReference type="InterPro" id="IPR005119">
    <property type="entry name" value="LysR_subst-bd"/>
</dbReference>
<dbReference type="InterPro" id="IPR036388">
    <property type="entry name" value="WH-like_DNA-bd_sf"/>
</dbReference>
<sequence length="296" mass="32652">MSNRWHGIDEFVAVATTGSFANAAKMLQMPTSTVSRAVARLEAQVRAQLFYRTTRKVVLTENGRVFVDHCRRIIAEREEAFAALSATGEPGGELRITCSTALGEGFVAPIVQDFCLAWPQLSVTLDLSNRIVDLIAEGYDLAIRTGDLSDSRMVRTRIAARRLYSCASPGYLAASGTPQEIEDLEGHNCLIGSSANWHFEVGGADRVFRPKGRWRCNSGEAVARAALAGIGICQLPEFYVLRHLASGALVEVLPDYRRREEPIWAVYPERRHLMPKVRLLVDSLKERLGPALVAIS</sequence>
<dbReference type="PANTHER" id="PTHR30537">
    <property type="entry name" value="HTH-TYPE TRANSCRIPTIONAL REGULATOR"/>
    <property type="match status" value="1"/>
</dbReference>
<keyword evidence="3 6" id="KW-0238">DNA-binding</keyword>
<accession>A0A7W6FP18</accession>
<dbReference type="GO" id="GO:0043565">
    <property type="term" value="F:sequence-specific DNA binding"/>
    <property type="evidence" value="ECO:0007669"/>
    <property type="project" value="TreeGrafter"/>
</dbReference>
<comment type="similarity">
    <text evidence="1">Belongs to the LysR transcriptional regulatory family.</text>
</comment>
<reference evidence="6 7" key="1">
    <citation type="submission" date="2020-08" db="EMBL/GenBank/DDBJ databases">
        <title>Genomic Encyclopedia of Type Strains, Phase IV (KMG-IV): sequencing the most valuable type-strain genomes for metagenomic binning, comparative biology and taxonomic classification.</title>
        <authorList>
            <person name="Goeker M."/>
        </authorList>
    </citation>
    <scope>NUCLEOTIDE SEQUENCE [LARGE SCALE GENOMIC DNA]</scope>
    <source>
        <strain evidence="6 7">DSM 26189</strain>
    </source>
</reference>
<dbReference type="InterPro" id="IPR000847">
    <property type="entry name" value="LysR_HTH_N"/>
</dbReference>
<keyword evidence="2" id="KW-0805">Transcription regulation</keyword>
<evidence type="ECO:0000256" key="3">
    <source>
        <dbReference type="ARBA" id="ARBA00023125"/>
    </source>
</evidence>
<dbReference type="InterPro" id="IPR058163">
    <property type="entry name" value="LysR-type_TF_proteobact-type"/>
</dbReference>
<keyword evidence="7" id="KW-1185">Reference proteome</keyword>
<dbReference type="SUPFAM" id="SSF46785">
    <property type="entry name" value="Winged helix' DNA-binding domain"/>
    <property type="match status" value="1"/>
</dbReference>
<dbReference type="GO" id="GO:0006351">
    <property type="term" value="P:DNA-templated transcription"/>
    <property type="evidence" value="ECO:0007669"/>
    <property type="project" value="TreeGrafter"/>
</dbReference>
<dbReference type="GO" id="GO:0003700">
    <property type="term" value="F:DNA-binding transcription factor activity"/>
    <property type="evidence" value="ECO:0007669"/>
    <property type="project" value="InterPro"/>
</dbReference>
<dbReference type="EMBL" id="JACIDT010000002">
    <property type="protein sequence ID" value="MBB3925092.1"/>
    <property type="molecule type" value="Genomic_DNA"/>
</dbReference>
<evidence type="ECO:0000256" key="2">
    <source>
        <dbReference type="ARBA" id="ARBA00023015"/>
    </source>
</evidence>
<organism evidence="6 7">
    <name type="scientific">Sphingobium jiangsuense</name>
    <dbReference type="NCBI Taxonomy" id="870476"/>
    <lineage>
        <taxon>Bacteria</taxon>
        <taxon>Pseudomonadati</taxon>
        <taxon>Pseudomonadota</taxon>
        <taxon>Alphaproteobacteria</taxon>
        <taxon>Sphingomonadales</taxon>
        <taxon>Sphingomonadaceae</taxon>
        <taxon>Sphingobium</taxon>
    </lineage>
</organism>